<sequence length="241" mass="26838">MVSDYKRTEVYSGPEAAQPKHMFVWLCNKLADTGIACGSILDVGAATGDFLRYAASRFPNATCEGLEYDRELVQIGNAKAAAIKLHHGDANSMDALNDQAFDAVFLTGTHSIFEDFRPSFAECIRVARPGGRVFITGLFNDYPVDARIHWRYAERFEDDWHPGYNLFSKASIAAFLAGQPRVPAHTFEKFVLPFDLEPQQDPIRSWTEPGDTGERNFRNGIMPLNLELLTLTIGSDSGAER</sequence>
<organism evidence="2 3">
    <name type="scientific">Hoeflea halophila</name>
    <dbReference type="NCBI Taxonomy" id="714899"/>
    <lineage>
        <taxon>Bacteria</taxon>
        <taxon>Pseudomonadati</taxon>
        <taxon>Pseudomonadota</taxon>
        <taxon>Alphaproteobacteria</taxon>
        <taxon>Hyphomicrobiales</taxon>
        <taxon>Rhizobiaceae</taxon>
        <taxon>Hoeflea</taxon>
    </lineage>
</organism>
<evidence type="ECO:0000313" key="3">
    <source>
        <dbReference type="Proteomes" id="UP000219465"/>
    </source>
</evidence>
<dbReference type="AlphaFoldDB" id="A0A286ICR6"/>
<dbReference type="InterPro" id="IPR013216">
    <property type="entry name" value="Methyltransf_11"/>
</dbReference>
<dbReference type="RefSeq" id="WP_097108310.1">
    <property type="nucleotide sequence ID" value="NZ_OCPC01000004.1"/>
</dbReference>
<dbReference type="InterPro" id="IPR029063">
    <property type="entry name" value="SAM-dependent_MTases_sf"/>
</dbReference>
<gene>
    <name evidence="2" type="ORF">SAMN05877838_2711</name>
</gene>
<dbReference type="Gene3D" id="3.40.50.150">
    <property type="entry name" value="Vaccinia Virus protein VP39"/>
    <property type="match status" value="1"/>
</dbReference>
<dbReference type="Proteomes" id="UP000219465">
    <property type="component" value="Unassembled WGS sequence"/>
</dbReference>
<dbReference type="CDD" id="cd02440">
    <property type="entry name" value="AdoMet_MTases"/>
    <property type="match status" value="1"/>
</dbReference>
<name>A0A286ICR6_9HYPH</name>
<keyword evidence="3" id="KW-1185">Reference proteome</keyword>
<evidence type="ECO:0000313" key="2">
    <source>
        <dbReference type="EMBL" id="SOE17807.1"/>
    </source>
</evidence>
<dbReference type="EMBL" id="OCPC01000004">
    <property type="protein sequence ID" value="SOE17807.1"/>
    <property type="molecule type" value="Genomic_DNA"/>
</dbReference>
<dbReference type="GO" id="GO:0008757">
    <property type="term" value="F:S-adenosylmethionine-dependent methyltransferase activity"/>
    <property type="evidence" value="ECO:0007669"/>
    <property type="project" value="InterPro"/>
</dbReference>
<protein>
    <submittedName>
        <fullName evidence="2">Methyltransferase family protein</fullName>
    </submittedName>
</protein>
<accession>A0A286ICR6</accession>
<feature type="domain" description="Methyltransferase type 11" evidence="1">
    <location>
        <begin position="41"/>
        <end position="135"/>
    </location>
</feature>
<dbReference type="Pfam" id="PF08241">
    <property type="entry name" value="Methyltransf_11"/>
    <property type="match status" value="1"/>
</dbReference>
<proteinExistence type="predicted"/>
<evidence type="ECO:0000259" key="1">
    <source>
        <dbReference type="Pfam" id="PF08241"/>
    </source>
</evidence>
<dbReference type="PANTHER" id="PTHR43591">
    <property type="entry name" value="METHYLTRANSFERASE"/>
    <property type="match status" value="1"/>
</dbReference>
<dbReference type="SUPFAM" id="SSF53335">
    <property type="entry name" value="S-adenosyl-L-methionine-dependent methyltransferases"/>
    <property type="match status" value="1"/>
</dbReference>
<dbReference type="GO" id="GO:0032259">
    <property type="term" value="P:methylation"/>
    <property type="evidence" value="ECO:0007669"/>
    <property type="project" value="UniProtKB-KW"/>
</dbReference>
<reference evidence="3" key="1">
    <citation type="submission" date="2017-08" db="EMBL/GenBank/DDBJ databases">
        <authorList>
            <person name="Varghese N."/>
            <person name="Submissions S."/>
        </authorList>
    </citation>
    <scope>NUCLEOTIDE SEQUENCE [LARGE SCALE GENOMIC DNA]</scope>
    <source>
        <strain evidence="3">KCTC 23107</strain>
    </source>
</reference>
<keyword evidence="2" id="KW-0489">Methyltransferase</keyword>
<keyword evidence="2" id="KW-0808">Transferase</keyword>
<dbReference type="OrthoDB" id="9774345at2"/>